<evidence type="ECO:0000256" key="4">
    <source>
        <dbReference type="ARBA" id="ARBA00022840"/>
    </source>
</evidence>
<evidence type="ECO:0000256" key="7">
    <source>
        <dbReference type="SAM" id="Phobius"/>
    </source>
</evidence>
<accession>A0ABV9GFH2</accession>
<feature type="domain" description="Protein kinase" evidence="8">
    <location>
        <begin position="4"/>
        <end position="258"/>
    </location>
</feature>
<dbReference type="CDD" id="cd14014">
    <property type="entry name" value="STKc_PknB_like"/>
    <property type="match status" value="1"/>
</dbReference>
<dbReference type="PROSITE" id="PS50011">
    <property type="entry name" value="PROTEIN_KINASE_DOM"/>
    <property type="match status" value="1"/>
</dbReference>
<evidence type="ECO:0000256" key="5">
    <source>
        <dbReference type="PROSITE-ProRule" id="PRU10141"/>
    </source>
</evidence>
<feature type="transmembrane region" description="Helical" evidence="7">
    <location>
        <begin position="497"/>
        <end position="520"/>
    </location>
</feature>
<keyword evidence="1" id="KW-0808">Transferase</keyword>
<keyword evidence="7" id="KW-0812">Transmembrane</keyword>
<evidence type="ECO:0000256" key="2">
    <source>
        <dbReference type="ARBA" id="ARBA00022741"/>
    </source>
</evidence>
<dbReference type="Gene3D" id="3.30.200.20">
    <property type="entry name" value="Phosphorylase Kinase, domain 1"/>
    <property type="match status" value="1"/>
</dbReference>
<dbReference type="EMBL" id="JBHSFE010000022">
    <property type="protein sequence ID" value="MFC4611354.1"/>
    <property type="molecule type" value="Genomic_DNA"/>
</dbReference>
<dbReference type="InterPro" id="IPR017441">
    <property type="entry name" value="Protein_kinase_ATP_BS"/>
</dbReference>
<protein>
    <submittedName>
        <fullName evidence="9">Protein kinase</fullName>
    </submittedName>
</protein>
<feature type="region of interest" description="Disordered" evidence="6">
    <location>
        <begin position="284"/>
        <end position="358"/>
    </location>
</feature>
<dbReference type="Proteomes" id="UP001595993">
    <property type="component" value="Unassembled WGS sequence"/>
</dbReference>
<dbReference type="PROSITE" id="PS00107">
    <property type="entry name" value="PROTEIN_KINASE_ATP"/>
    <property type="match status" value="1"/>
</dbReference>
<dbReference type="Pfam" id="PF00069">
    <property type="entry name" value="Pkinase"/>
    <property type="match status" value="1"/>
</dbReference>
<keyword evidence="7" id="KW-0472">Membrane</keyword>
<dbReference type="Gene3D" id="1.10.510.10">
    <property type="entry name" value="Transferase(Phosphotransferase) domain 1"/>
    <property type="match status" value="1"/>
</dbReference>
<comment type="caution">
    <text evidence="9">The sequence shown here is derived from an EMBL/GenBank/DDBJ whole genome shotgun (WGS) entry which is preliminary data.</text>
</comment>
<dbReference type="RefSeq" id="WP_381200369.1">
    <property type="nucleotide sequence ID" value="NZ_JBHSFE010000022.1"/>
</dbReference>
<keyword evidence="7" id="KW-1133">Transmembrane helix</keyword>
<dbReference type="SMART" id="SM00220">
    <property type="entry name" value="S_TKc"/>
    <property type="match status" value="1"/>
</dbReference>
<dbReference type="PANTHER" id="PTHR43289:SF34">
    <property type="entry name" value="SERINE_THREONINE-PROTEIN KINASE YBDM-RELATED"/>
    <property type="match status" value="1"/>
</dbReference>
<evidence type="ECO:0000313" key="10">
    <source>
        <dbReference type="Proteomes" id="UP001595993"/>
    </source>
</evidence>
<evidence type="ECO:0000256" key="1">
    <source>
        <dbReference type="ARBA" id="ARBA00022679"/>
    </source>
</evidence>
<organism evidence="9 10">
    <name type="scientific">Streptomyces maoxianensis</name>
    <dbReference type="NCBI Taxonomy" id="1459942"/>
    <lineage>
        <taxon>Bacteria</taxon>
        <taxon>Bacillati</taxon>
        <taxon>Actinomycetota</taxon>
        <taxon>Actinomycetes</taxon>
        <taxon>Kitasatosporales</taxon>
        <taxon>Streptomycetaceae</taxon>
        <taxon>Streptomyces</taxon>
    </lineage>
</organism>
<dbReference type="InterPro" id="IPR008271">
    <property type="entry name" value="Ser/Thr_kinase_AS"/>
</dbReference>
<reference evidence="10" key="1">
    <citation type="journal article" date="2019" name="Int. J. Syst. Evol. Microbiol.">
        <title>The Global Catalogue of Microorganisms (GCM) 10K type strain sequencing project: providing services to taxonomists for standard genome sequencing and annotation.</title>
        <authorList>
            <consortium name="The Broad Institute Genomics Platform"/>
            <consortium name="The Broad Institute Genome Sequencing Center for Infectious Disease"/>
            <person name="Wu L."/>
            <person name="Ma J."/>
        </authorList>
    </citation>
    <scope>NUCLEOTIDE SEQUENCE [LARGE SCALE GENOMIC DNA]</scope>
    <source>
        <strain evidence="10">CGMCC 4.7139</strain>
    </source>
</reference>
<feature type="transmembrane region" description="Helical" evidence="7">
    <location>
        <begin position="421"/>
        <end position="440"/>
    </location>
</feature>
<keyword evidence="10" id="KW-1185">Reference proteome</keyword>
<dbReference type="InterPro" id="IPR000719">
    <property type="entry name" value="Prot_kinase_dom"/>
</dbReference>
<dbReference type="PANTHER" id="PTHR43289">
    <property type="entry name" value="MITOGEN-ACTIVATED PROTEIN KINASE KINASE KINASE 20-RELATED"/>
    <property type="match status" value="1"/>
</dbReference>
<proteinExistence type="predicted"/>
<evidence type="ECO:0000259" key="8">
    <source>
        <dbReference type="PROSITE" id="PS50011"/>
    </source>
</evidence>
<sequence length="535" mass="56187">MGTFRLLFVLGEGGMGRVYLARSPGGRTVALKTVRAGMAGAAGFRARFAREVRACQSVSGRGTAPVVAAEPQAAVPWLATAYVPGPSLAEAVHEHGPLDVPTLWRLLGGLGEALTDVHRAGLVHRDLKPSNVLLALDGPRLIDFGIARAADDVGLTGTGLVVGSPGFMSPEQVEGKEVDERSDVFALGVLLAYAATGRNPFGSAAGPELGYRVVHHEPDLTAVPTAFAEAIGDCFAKDPAQRPSLAELVARAGAHAAAGPDWLPAPLTAAVARQAAWVLGLESRQEFGPPPTPFGARPTRHGEAPVSYGPVPAPGGGGQAAAAGRQRGGQHAGQPVPQGQWSPVPYQLSPQSHRPAPPLTGTAWATHGPLGKPLLGLVALMPLLVMAMGRDAVDAQLRRPDPDLTPASPGWESYQWVLDTTWHFSLITPLFITAITLHVLRRRLHARSTVAVRRWAGASVAYWLLLSLTVLVSAGWLRSALWAVDGSNKPPALEMTLGFGLLPLALLVPVALAVMVLAVVRAFRVRQRIPGRPHA</sequence>
<evidence type="ECO:0000313" key="9">
    <source>
        <dbReference type="EMBL" id="MFC4611354.1"/>
    </source>
</evidence>
<keyword evidence="3 9" id="KW-0418">Kinase</keyword>
<feature type="transmembrane region" description="Helical" evidence="7">
    <location>
        <begin position="460"/>
        <end position="477"/>
    </location>
</feature>
<dbReference type="SUPFAM" id="SSF56112">
    <property type="entry name" value="Protein kinase-like (PK-like)"/>
    <property type="match status" value="1"/>
</dbReference>
<keyword evidence="2 5" id="KW-0547">Nucleotide-binding</keyword>
<feature type="binding site" evidence="5">
    <location>
        <position position="32"/>
    </location>
    <ligand>
        <name>ATP</name>
        <dbReference type="ChEBI" id="CHEBI:30616"/>
    </ligand>
</feature>
<evidence type="ECO:0000256" key="6">
    <source>
        <dbReference type="SAM" id="MobiDB-lite"/>
    </source>
</evidence>
<name>A0ABV9GFH2_9ACTN</name>
<dbReference type="GO" id="GO:0016301">
    <property type="term" value="F:kinase activity"/>
    <property type="evidence" value="ECO:0007669"/>
    <property type="project" value="UniProtKB-KW"/>
</dbReference>
<dbReference type="PROSITE" id="PS00108">
    <property type="entry name" value="PROTEIN_KINASE_ST"/>
    <property type="match status" value="1"/>
</dbReference>
<evidence type="ECO:0000256" key="3">
    <source>
        <dbReference type="ARBA" id="ARBA00022777"/>
    </source>
</evidence>
<keyword evidence="4 5" id="KW-0067">ATP-binding</keyword>
<dbReference type="InterPro" id="IPR011009">
    <property type="entry name" value="Kinase-like_dom_sf"/>
</dbReference>
<gene>
    <name evidence="9" type="ORF">ACFO9E_26685</name>
</gene>